<evidence type="ECO:0000313" key="3">
    <source>
        <dbReference type="EMBL" id="CAB4918394.1"/>
    </source>
</evidence>
<reference evidence="3" key="1">
    <citation type="submission" date="2020-05" db="EMBL/GenBank/DDBJ databases">
        <authorList>
            <person name="Chiriac C."/>
            <person name="Salcher M."/>
            <person name="Ghai R."/>
            <person name="Kavagutti S V."/>
        </authorList>
    </citation>
    <scope>NUCLEOTIDE SEQUENCE</scope>
</reference>
<dbReference type="PANTHER" id="PTHR33121:SF76">
    <property type="entry name" value="SIGNALING PROTEIN"/>
    <property type="match status" value="1"/>
</dbReference>
<dbReference type="PROSITE" id="PS50883">
    <property type="entry name" value="EAL"/>
    <property type="match status" value="1"/>
</dbReference>
<dbReference type="AlphaFoldDB" id="A0A6J7HF52"/>
<feature type="region of interest" description="Disordered" evidence="1">
    <location>
        <begin position="261"/>
        <end position="290"/>
    </location>
</feature>
<dbReference type="SUPFAM" id="SSF141868">
    <property type="entry name" value="EAL domain-like"/>
    <property type="match status" value="1"/>
</dbReference>
<dbReference type="EMBL" id="CAFBMX010000002">
    <property type="protein sequence ID" value="CAB4918394.1"/>
    <property type="molecule type" value="Genomic_DNA"/>
</dbReference>
<dbReference type="InterPro" id="IPR035919">
    <property type="entry name" value="EAL_sf"/>
</dbReference>
<evidence type="ECO:0000256" key="1">
    <source>
        <dbReference type="SAM" id="MobiDB-lite"/>
    </source>
</evidence>
<dbReference type="Pfam" id="PF00563">
    <property type="entry name" value="EAL"/>
    <property type="match status" value="1"/>
</dbReference>
<evidence type="ECO:0000259" key="2">
    <source>
        <dbReference type="PROSITE" id="PS50883"/>
    </source>
</evidence>
<gene>
    <name evidence="3" type="ORF">UFOPK3674_00380</name>
</gene>
<protein>
    <submittedName>
        <fullName evidence="3">Unannotated protein</fullName>
    </submittedName>
</protein>
<dbReference type="InterPro" id="IPR001633">
    <property type="entry name" value="EAL_dom"/>
</dbReference>
<accession>A0A6J7HF52</accession>
<dbReference type="GO" id="GO:0071111">
    <property type="term" value="F:cyclic-guanylate-specific phosphodiesterase activity"/>
    <property type="evidence" value="ECO:0007669"/>
    <property type="project" value="InterPro"/>
</dbReference>
<feature type="domain" description="EAL" evidence="2">
    <location>
        <begin position="22"/>
        <end position="269"/>
    </location>
</feature>
<sequence length="427" mass="45146">MILGSTRLRVRPRDAQIIVRRAAPARDDLADILAQGAVRAGFQPVVELGSGRVVGWEGLARGPRGSALERPDLLFDAAREAGRTEELDRLCQRTILRAAIAARLRAPAVLLMNVEPDTSGFLPLELRDLYAQAVSRMIVCVEITERALTSRPGTLLGHLADLRAMGVSIALDDVGTDPVTLAMTSLVDPDLIKLHMALVQQAPGPAVAEALHAVSAQAEQSGATILVEGVETAEQAQLGLGLGATLAQGWLYGKRRERLTPGLPPAHPPVRLTRRRDPRDRAPFDIAADGRTPRPADHALLAAMIRHLEERALTLGPTGMLIAALGGVRELTAERRAAYADLGRALAFCAIIGPGFSAEPVPGVRGAAVHSDDPAADEHAIAVVAPHFAAALVAHGRPGDGSLFDYVLTHDRERVVAVAAALAARVA</sequence>
<dbReference type="SMART" id="SM00052">
    <property type="entry name" value="EAL"/>
    <property type="match status" value="1"/>
</dbReference>
<dbReference type="Gene3D" id="3.20.20.450">
    <property type="entry name" value="EAL domain"/>
    <property type="match status" value="1"/>
</dbReference>
<name>A0A6J7HF52_9ZZZZ</name>
<dbReference type="PANTHER" id="PTHR33121">
    <property type="entry name" value="CYCLIC DI-GMP PHOSPHODIESTERASE PDEF"/>
    <property type="match status" value="1"/>
</dbReference>
<proteinExistence type="predicted"/>
<organism evidence="3">
    <name type="scientific">freshwater metagenome</name>
    <dbReference type="NCBI Taxonomy" id="449393"/>
    <lineage>
        <taxon>unclassified sequences</taxon>
        <taxon>metagenomes</taxon>
        <taxon>ecological metagenomes</taxon>
    </lineage>
</organism>
<dbReference type="InterPro" id="IPR050706">
    <property type="entry name" value="Cyclic-di-GMP_PDE-like"/>
</dbReference>
<dbReference type="CDD" id="cd01948">
    <property type="entry name" value="EAL"/>
    <property type="match status" value="1"/>
</dbReference>